<reference evidence="2" key="1">
    <citation type="submission" date="2025-08" db="UniProtKB">
        <authorList>
            <consortium name="Ensembl"/>
        </authorList>
    </citation>
    <scope>IDENTIFICATION</scope>
</reference>
<dbReference type="GeneTree" id="ENSGT00390000016499"/>
<dbReference type="Pfam" id="PF15137">
    <property type="entry name" value="ECPIP"/>
    <property type="match status" value="1"/>
</dbReference>
<feature type="transmembrane region" description="Helical" evidence="1">
    <location>
        <begin position="216"/>
        <end position="239"/>
    </location>
</feature>
<dbReference type="AlphaFoldDB" id="A0A8C4ZLW2"/>
<proteinExistence type="predicted"/>
<keyword evidence="1" id="KW-1133">Transmembrane helix</keyword>
<keyword evidence="1" id="KW-0812">Transmembrane</keyword>
<accession>A0A8C4ZLW2</accession>
<dbReference type="InterPro" id="IPR029250">
    <property type="entry name" value="ECPIP"/>
</dbReference>
<reference evidence="2" key="2">
    <citation type="submission" date="2025-09" db="UniProtKB">
        <authorList>
            <consortium name="Ensembl"/>
        </authorList>
    </citation>
    <scope>IDENTIFICATION</scope>
</reference>
<organism evidence="2 3">
    <name type="scientific">Gadus morhua</name>
    <name type="common">Atlantic cod</name>
    <dbReference type="NCBI Taxonomy" id="8049"/>
    <lineage>
        <taxon>Eukaryota</taxon>
        <taxon>Metazoa</taxon>
        <taxon>Chordata</taxon>
        <taxon>Craniata</taxon>
        <taxon>Vertebrata</taxon>
        <taxon>Euteleostomi</taxon>
        <taxon>Actinopterygii</taxon>
        <taxon>Neopterygii</taxon>
        <taxon>Teleostei</taxon>
        <taxon>Neoteleostei</taxon>
        <taxon>Acanthomorphata</taxon>
        <taxon>Zeiogadaria</taxon>
        <taxon>Gadariae</taxon>
        <taxon>Gadiformes</taxon>
        <taxon>Gadoidei</taxon>
        <taxon>Gadidae</taxon>
        <taxon>Gadus</taxon>
    </lineage>
</organism>
<protein>
    <submittedName>
        <fullName evidence="2">Uncharacterized protein</fullName>
    </submittedName>
</protein>
<sequence length="241" mass="25827">PDWKRRERAAWFQSSIGPTLSTPTSAAVTPVSAVVTEPAIINNNNNMLFFQDSAPGGGLRYCSCPAPVLHCDETLAELQCSCRSVSPTALPPAGLSEPSVLVTVWLRDTGLLQDLLNGSRVSHLQLVSCGGKPLNSQHLALLGLLTLKIHSSAQGELEEEEGAGRGVSPPLRLTFLDVALLNGLSALKAYSVTGQSLSSLETQFPQSLNRPKSKQYVLMPLYSYIVVLATCCHGNIFLYPP</sequence>
<name>A0A8C4ZLW2_GADMO</name>
<evidence type="ECO:0000313" key="3">
    <source>
        <dbReference type="Proteomes" id="UP000694546"/>
    </source>
</evidence>
<dbReference type="Proteomes" id="UP000694546">
    <property type="component" value="Chromosome 20"/>
</dbReference>
<keyword evidence="3" id="KW-1185">Reference proteome</keyword>
<dbReference type="Ensembl" id="ENSGMOT00000015297.2">
    <property type="protein sequence ID" value="ENSGMOP00000014912.2"/>
    <property type="gene ID" value="ENSGMOG00000013966.2"/>
</dbReference>
<keyword evidence="1" id="KW-0472">Membrane</keyword>
<evidence type="ECO:0000313" key="2">
    <source>
        <dbReference type="Ensembl" id="ENSGMOP00000014912.2"/>
    </source>
</evidence>
<dbReference type="PANTHER" id="PTHR35658:SF1">
    <property type="entry name" value="CHROMOSOME 21 OPEN READING FRAME 62"/>
    <property type="match status" value="1"/>
</dbReference>
<dbReference type="PANTHER" id="PTHR35658">
    <property type="entry name" value="RCG58666, ISOFORM CRA_A"/>
    <property type="match status" value="1"/>
</dbReference>
<evidence type="ECO:0000256" key="1">
    <source>
        <dbReference type="SAM" id="Phobius"/>
    </source>
</evidence>